<gene>
    <name evidence="1" type="ORF">NMS_1641</name>
</gene>
<reference evidence="1 2" key="1">
    <citation type="journal article" date="2014" name="Proc. Natl. Acad. Sci. U.S.A.">
        <title>Functional characterization of flavobacteria rhodopsins reveals a unique class of light-driven chloride pump in bacteria.</title>
        <authorList>
            <person name="Yoshizawa S."/>
            <person name="Kumagai Y."/>
            <person name="Kim H."/>
            <person name="Ogura Y."/>
            <person name="Hayashi T."/>
            <person name="Iwasaki W."/>
            <person name="DeLong E.F."/>
            <person name="Kogure K."/>
        </authorList>
    </citation>
    <scope>NUCLEOTIDE SEQUENCE [LARGE SCALE GENOMIC DNA]</scope>
    <source>
        <strain evidence="1 2">S1-08</strain>
    </source>
</reference>
<protein>
    <submittedName>
        <fullName evidence="1">Uncharacterized protein</fullName>
    </submittedName>
</protein>
<dbReference type="Proteomes" id="UP000031760">
    <property type="component" value="Chromosome"/>
</dbReference>
<dbReference type="KEGG" id="nmf:NMS_1641"/>
<accession>W8VRH3</accession>
<keyword evidence="2" id="KW-1185">Reference proteome</keyword>
<evidence type="ECO:0000313" key="2">
    <source>
        <dbReference type="Proteomes" id="UP000031760"/>
    </source>
</evidence>
<dbReference type="HOGENOM" id="CLU_3186474_0_0_10"/>
<dbReference type="AlphaFoldDB" id="W8VRH3"/>
<organism evidence="1 2">
    <name type="scientific">Nonlabens marinus S1-08</name>
    <dbReference type="NCBI Taxonomy" id="1454201"/>
    <lineage>
        <taxon>Bacteria</taxon>
        <taxon>Pseudomonadati</taxon>
        <taxon>Bacteroidota</taxon>
        <taxon>Flavobacteriia</taxon>
        <taxon>Flavobacteriales</taxon>
        <taxon>Flavobacteriaceae</taxon>
        <taxon>Nonlabens</taxon>
    </lineage>
</organism>
<name>W8VRH3_9FLAO</name>
<sequence>MYYWYVGFEAVNHEFFRYKNDDNNFNEKSLFRIILNKDFYCTFKIS</sequence>
<proteinExistence type="predicted"/>
<dbReference type="EMBL" id="AP014548">
    <property type="protein sequence ID" value="BAO55650.1"/>
    <property type="molecule type" value="Genomic_DNA"/>
</dbReference>
<evidence type="ECO:0000313" key="1">
    <source>
        <dbReference type="EMBL" id="BAO55650.1"/>
    </source>
</evidence>